<comment type="caution">
    <text evidence="10">The sequence shown here is derived from an EMBL/GenBank/DDBJ whole genome shotgun (WGS) entry which is preliminary data.</text>
</comment>
<dbReference type="PROSITE" id="PS01305">
    <property type="entry name" value="MOAA_NIFB_PQQE"/>
    <property type="match status" value="1"/>
</dbReference>
<dbReference type="SFLD" id="SFLDS00029">
    <property type="entry name" value="Radical_SAM"/>
    <property type="match status" value="1"/>
</dbReference>
<reference evidence="10 11" key="1">
    <citation type="submission" date="2024-01" db="EMBL/GenBank/DDBJ databases">
        <title>Genome insights into Plantactinospora veratri sp. nov.</title>
        <authorList>
            <person name="Wang L."/>
        </authorList>
    </citation>
    <scope>NUCLEOTIDE SEQUENCE [LARGE SCALE GENOMIC DNA]</scope>
    <source>
        <strain evidence="10 11">NEAU-FHS4</strain>
    </source>
</reference>
<evidence type="ECO:0000256" key="1">
    <source>
        <dbReference type="ARBA" id="ARBA00001966"/>
    </source>
</evidence>
<feature type="region of interest" description="Disordered" evidence="8">
    <location>
        <begin position="293"/>
        <end position="315"/>
    </location>
</feature>
<keyword evidence="5" id="KW-0560">Oxidoreductase</keyword>
<keyword evidence="7" id="KW-0411">Iron-sulfur</keyword>
<evidence type="ECO:0000256" key="2">
    <source>
        <dbReference type="ARBA" id="ARBA00022485"/>
    </source>
</evidence>
<dbReference type="Proteomes" id="UP001339911">
    <property type="component" value="Unassembled WGS sequence"/>
</dbReference>
<evidence type="ECO:0000259" key="9">
    <source>
        <dbReference type="PROSITE" id="PS51918"/>
    </source>
</evidence>
<keyword evidence="3" id="KW-0949">S-adenosyl-L-methionine</keyword>
<dbReference type="CDD" id="cd01335">
    <property type="entry name" value="Radical_SAM"/>
    <property type="match status" value="1"/>
</dbReference>
<dbReference type="InterPro" id="IPR050377">
    <property type="entry name" value="Radical_SAM_PqqE_MftC-like"/>
</dbReference>
<name>A0ABU7SBY6_9ACTN</name>
<evidence type="ECO:0000313" key="10">
    <source>
        <dbReference type="EMBL" id="MEE6307436.1"/>
    </source>
</evidence>
<evidence type="ECO:0000256" key="7">
    <source>
        <dbReference type="ARBA" id="ARBA00023014"/>
    </source>
</evidence>
<dbReference type="PROSITE" id="PS51918">
    <property type="entry name" value="RADICAL_SAM"/>
    <property type="match status" value="1"/>
</dbReference>
<sequence length="315" mass="35248">MTSDSAMGRYEQAVPEPKRLVGRRALRFLLTDTCNLRCVFCHNEFQGDMGSRPRETWNWDRVRALLADAAVPNRPRVKISGGEPTLRWSTLLQLLRLSREVDARDLTLFSNLTLLSESRIDTLRDAGLDHVAANLPSFRSGIFASRTAQSRQPLNLVLENAALLRSAGISVQFNLVVPRLDDESAVKAFLTAELAAADAHSATWDTIALVADDWSPNPTEVQGWIRRWLGWERGLVERTDRPYRSHEFDWGGRRVLASRCTRWGREQERAEADDYVVAPGRILRAHVRGRAYRAAPGATDGQEPPGPASGGRVPM</sequence>
<dbReference type="SUPFAM" id="SSF102114">
    <property type="entry name" value="Radical SAM enzymes"/>
    <property type="match status" value="1"/>
</dbReference>
<dbReference type="SMART" id="SM00729">
    <property type="entry name" value="Elp3"/>
    <property type="match status" value="1"/>
</dbReference>
<keyword evidence="6" id="KW-0408">Iron</keyword>
<proteinExistence type="predicted"/>
<protein>
    <submittedName>
        <fullName evidence="10">Radical SAM protein</fullName>
    </submittedName>
</protein>
<keyword evidence="11" id="KW-1185">Reference proteome</keyword>
<organism evidence="10 11">
    <name type="scientific">Plantactinospora veratri</name>
    <dbReference type="NCBI Taxonomy" id="1436122"/>
    <lineage>
        <taxon>Bacteria</taxon>
        <taxon>Bacillati</taxon>
        <taxon>Actinomycetota</taxon>
        <taxon>Actinomycetes</taxon>
        <taxon>Micromonosporales</taxon>
        <taxon>Micromonosporaceae</taxon>
        <taxon>Plantactinospora</taxon>
    </lineage>
</organism>
<dbReference type="InterPro" id="IPR007197">
    <property type="entry name" value="rSAM"/>
</dbReference>
<evidence type="ECO:0000256" key="6">
    <source>
        <dbReference type="ARBA" id="ARBA00023004"/>
    </source>
</evidence>
<dbReference type="InterPro" id="IPR058240">
    <property type="entry name" value="rSAM_sf"/>
</dbReference>
<evidence type="ECO:0000256" key="3">
    <source>
        <dbReference type="ARBA" id="ARBA00022691"/>
    </source>
</evidence>
<dbReference type="EMBL" id="JAZGQL010000007">
    <property type="protein sequence ID" value="MEE6307436.1"/>
    <property type="molecule type" value="Genomic_DNA"/>
</dbReference>
<dbReference type="Gene3D" id="3.20.20.70">
    <property type="entry name" value="Aldolase class I"/>
    <property type="match status" value="1"/>
</dbReference>
<gene>
    <name evidence="10" type="ORF">V1634_11430</name>
</gene>
<evidence type="ECO:0000256" key="4">
    <source>
        <dbReference type="ARBA" id="ARBA00022723"/>
    </source>
</evidence>
<dbReference type="PANTHER" id="PTHR11228:SF7">
    <property type="entry name" value="PQQA PEPTIDE CYCLASE"/>
    <property type="match status" value="1"/>
</dbReference>
<evidence type="ECO:0000256" key="8">
    <source>
        <dbReference type="SAM" id="MobiDB-lite"/>
    </source>
</evidence>
<accession>A0ABU7SBY6</accession>
<dbReference type="SFLD" id="SFLDG01067">
    <property type="entry name" value="SPASM/twitch_domain_containing"/>
    <property type="match status" value="1"/>
</dbReference>
<dbReference type="InterPro" id="IPR013785">
    <property type="entry name" value="Aldolase_TIM"/>
</dbReference>
<comment type="cofactor">
    <cofactor evidence="1">
        <name>[4Fe-4S] cluster</name>
        <dbReference type="ChEBI" id="CHEBI:49883"/>
    </cofactor>
</comment>
<dbReference type="InterPro" id="IPR000385">
    <property type="entry name" value="MoaA_NifB_PqqE_Fe-S-bd_CS"/>
</dbReference>
<dbReference type="PANTHER" id="PTHR11228">
    <property type="entry name" value="RADICAL SAM DOMAIN PROTEIN"/>
    <property type="match status" value="1"/>
</dbReference>
<dbReference type="Pfam" id="PF04055">
    <property type="entry name" value="Radical_SAM"/>
    <property type="match status" value="1"/>
</dbReference>
<keyword evidence="2" id="KW-0004">4Fe-4S</keyword>
<feature type="domain" description="Radical SAM core" evidence="9">
    <location>
        <begin position="20"/>
        <end position="244"/>
    </location>
</feature>
<evidence type="ECO:0000256" key="5">
    <source>
        <dbReference type="ARBA" id="ARBA00023002"/>
    </source>
</evidence>
<evidence type="ECO:0000313" key="11">
    <source>
        <dbReference type="Proteomes" id="UP001339911"/>
    </source>
</evidence>
<keyword evidence="4" id="KW-0479">Metal-binding</keyword>
<dbReference type="InterPro" id="IPR006638">
    <property type="entry name" value="Elp3/MiaA/NifB-like_rSAM"/>
</dbReference>